<feature type="compositionally biased region" description="Basic and acidic residues" evidence="1">
    <location>
        <begin position="106"/>
        <end position="136"/>
    </location>
</feature>
<dbReference type="Proteomes" id="UP001157186">
    <property type="component" value="Unassembled WGS sequence"/>
</dbReference>
<evidence type="ECO:0000313" key="3">
    <source>
        <dbReference type="Proteomes" id="UP001157186"/>
    </source>
</evidence>
<feature type="compositionally biased region" description="Low complexity" evidence="1">
    <location>
        <begin position="137"/>
        <end position="147"/>
    </location>
</feature>
<proteinExistence type="predicted"/>
<evidence type="ECO:0000256" key="1">
    <source>
        <dbReference type="SAM" id="MobiDB-lite"/>
    </source>
</evidence>
<feature type="compositionally biased region" description="Basic and acidic residues" evidence="1">
    <location>
        <begin position="22"/>
        <end position="31"/>
    </location>
</feature>
<feature type="compositionally biased region" description="Acidic residues" evidence="1">
    <location>
        <begin position="85"/>
        <end position="95"/>
    </location>
</feature>
<evidence type="ECO:0008006" key="4">
    <source>
        <dbReference type="Google" id="ProtNLM"/>
    </source>
</evidence>
<feature type="region of interest" description="Disordered" evidence="1">
    <location>
        <begin position="220"/>
        <end position="258"/>
    </location>
</feature>
<dbReference type="InterPro" id="IPR021973">
    <property type="entry name" value="SprA-related"/>
</dbReference>
<gene>
    <name evidence="2" type="ORF">tinsulaeT_20600</name>
</gene>
<dbReference type="Pfam" id="PF12118">
    <property type="entry name" value="SprA-related"/>
    <property type="match status" value="1"/>
</dbReference>
<feature type="compositionally biased region" description="Low complexity" evidence="1">
    <location>
        <begin position="1"/>
        <end position="14"/>
    </location>
</feature>
<organism evidence="2 3">
    <name type="scientific">Thalassotalea insulae</name>
    <dbReference type="NCBI Taxonomy" id="2056778"/>
    <lineage>
        <taxon>Bacteria</taxon>
        <taxon>Pseudomonadati</taxon>
        <taxon>Pseudomonadota</taxon>
        <taxon>Gammaproteobacteria</taxon>
        <taxon>Alteromonadales</taxon>
        <taxon>Colwelliaceae</taxon>
        <taxon>Thalassotalea</taxon>
    </lineage>
</organism>
<comment type="caution">
    <text evidence="2">The sequence shown here is derived from an EMBL/GenBank/DDBJ whole genome shotgun (WGS) entry which is preliminary data.</text>
</comment>
<dbReference type="EMBL" id="BSST01000001">
    <property type="protein sequence ID" value="GLX78720.1"/>
    <property type="molecule type" value="Genomic_DNA"/>
</dbReference>
<feature type="compositionally biased region" description="Polar residues" evidence="1">
    <location>
        <begin position="234"/>
        <end position="244"/>
    </location>
</feature>
<protein>
    <recommendedName>
        <fullName evidence="4">SprA family protein</fullName>
    </recommendedName>
</protein>
<keyword evidence="3" id="KW-1185">Reference proteome</keyword>
<accession>A0ABQ6GRZ1</accession>
<sequence length="313" mass="34499">MNITPQAPTIPIPTVANPATEALRRENHQREVITQPAAAQQSASEKGVASERERAKSPAQQNEQVDFAEIQKKLSQQNRTISDEQGAEDQAQEQETDTKQQAQATDKSEQISDPEIQREIKELKLRDQEVRAHEQAHAATGGVATGAPSYSFEVGPDGKKYAVEGEVSVDLTPVSGDPRATITKMQKVYNAALAPANPSIQDMRVASSAARIITQAQSQLLDQAQQQGDEETKSSNFEPSTNTPNRDRFNNETVSTDDNGFDQFINQTLESQEAIAPTRALEIDARAQRIESFYSNINQAYERPANYQFELTA</sequence>
<feature type="region of interest" description="Disordered" evidence="1">
    <location>
        <begin position="1"/>
        <end position="149"/>
    </location>
</feature>
<name>A0ABQ6GRZ1_9GAMM</name>
<dbReference type="RefSeq" id="WP_284244591.1">
    <property type="nucleotide sequence ID" value="NZ_BSST01000001.1"/>
</dbReference>
<evidence type="ECO:0000313" key="2">
    <source>
        <dbReference type="EMBL" id="GLX78720.1"/>
    </source>
</evidence>
<reference evidence="2 3" key="1">
    <citation type="submission" date="2023-03" db="EMBL/GenBank/DDBJ databases">
        <title>Draft genome sequence of Thalassotalea insulae KCTC 62186T.</title>
        <authorList>
            <person name="Sawabe T."/>
        </authorList>
    </citation>
    <scope>NUCLEOTIDE SEQUENCE [LARGE SCALE GENOMIC DNA]</scope>
    <source>
        <strain evidence="2 3">KCTC 62186</strain>
    </source>
</reference>